<dbReference type="InterPro" id="IPR021109">
    <property type="entry name" value="Peptidase_aspartic_dom_sf"/>
</dbReference>
<dbReference type="Pfam" id="PF17917">
    <property type="entry name" value="RT_RNaseH"/>
    <property type="match status" value="1"/>
</dbReference>
<organism evidence="8 9">
    <name type="scientific">Tanacetum coccineum</name>
    <dbReference type="NCBI Taxonomy" id="301880"/>
    <lineage>
        <taxon>Eukaryota</taxon>
        <taxon>Viridiplantae</taxon>
        <taxon>Streptophyta</taxon>
        <taxon>Embryophyta</taxon>
        <taxon>Tracheophyta</taxon>
        <taxon>Spermatophyta</taxon>
        <taxon>Magnoliopsida</taxon>
        <taxon>eudicotyledons</taxon>
        <taxon>Gunneridae</taxon>
        <taxon>Pentapetalae</taxon>
        <taxon>asterids</taxon>
        <taxon>campanulids</taxon>
        <taxon>Asterales</taxon>
        <taxon>Asteraceae</taxon>
        <taxon>Asteroideae</taxon>
        <taxon>Anthemideae</taxon>
        <taxon>Anthemidinae</taxon>
        <taxon>Tanacetum</taxon>
    </lineage>
</organism>
<reference evidence="8" key="2">
    <citation type="submission" date="2022-01" db="EMBL/GenBank/DDBJ databases">
        <authorList>
            <person name="Yamashiro T."/>
            <person name="Shiraishi A."/>
            <person name="Satake H."/>
            <person name="Nakayama K."/>
        </authorList>
    </citation>
    <scope>NUCLEOTIDE SEQUENCE</scope>
</reference>
<keyword evidence="6 8" id="KW-0695">RNA-directed DNA polymerase</keyword>
<reference evidence="8" key="1">
    <citation type="journal article" date="2022" name="Int. J. Mol. Sci.">
        <title>Draft Genome of Tanacetum Coccineum: Genomic Comparison of Closely Related Tanacetum-Family Plants.</title>
        <authorList>
            <person name="Yamashiro T."/>
            <person name="Shiraishi A."/>
            <person name="Nakayama K."/>
            <person name="Satake H."/>
        </authorList>
    </citation>
    <scope>NUCLEOTIDE SEQUENCE</scope>
</reference>
<name>A0ABQ5GFG6_9ASTR</name>
<comment type="caution">
    <text evidence="8">The sequence shown here is derived from an EMBL/GenBank/DDBJ whole genome shotgun (WGS) entry which is preliminary data.</text>
</comment>
<evidence type="ECO:0000256" key="2">
    <source>
        <dbReference type="ARBA" id="ARBA00022695"/>
    </source>
</evidence>
<dbReference type="InterPro" id="IPR041373">
    <property type="entry name" value="RT_RNaseH"/>
</dbReference>
<evidence type="ECO:0000256" key="6">
    <source>
        <dbReference type="ARBA" id="ARBA00022918"/>
    </source>
</evidence>
<keyword evidence="9" id="KW-1185">Reference proteome</keyword>
<evidence type="ECO:0000259" key="7">
    <source>
        <dbReference type="Pfam" id="PF17917"/>
    </source>
</evidence>
<keyword evidence="2" id="KW-0548">Nucleotidyltransferase</keyword>
<dbReference type="PANTHER" id="PTHR33067:SF9">
    <property type="entry name" value="RNA-DIRECTED DNA POLYMERASE"/>
    <property type="match status" value="1"/>
</dbReference>
<protein>
    <submittedName>
        <fullName evidence="8">Reverse transcriptase domain-containing protein</fullName>
    </submittedName>
</protein>
<gene>
    <name evidence="8" type="ORF">Tco_1041186</name>
</gene>
<evidence type="ECO:0000256" key="5">
    <source>
        <dbReference type="ARBA" id="ARBA00022801"/>
    </source>
</evidence>
<evidence type="ECO:0000256" key="3">
    <source>
        <dbReference type="ARBA" id="ARBA00022722"/>
    </source>
</evidence>
<keyword evidence="4" id="KW-0255">Endonuclease</keyword>
<keyword evidence="3" id="KW-0540">Nuclease</keyword>
<evidence type="ECO:0000313" key="8">
    <source>
        <dbReference type="EMBL" id="GJT74461.1"/>
    </source>
</evidence>
<dbReference type="PANTHER" id="PTHR33067">
    <property type="entry name" value="RNA-DIRECTED DNA POLYMERASE-RELATED"/>
    <property type="match status" value="1"/>
</dbReference>
<dbReference type="Gene3D" id="2.40.70.10">
    <property type="entry name" value="Acid Proteases"/>
    <property type="match status" value="1"/>
</dbReference>
<evidence type="ECO:0000256" key="1">
    <source>
        <dbReference type="ARBA" id="ARBA00022679"/>
    </source>
</evidence>
<feature type="domain" description="Reverse transcriptase RNase H-like" evidence="7">
    <location>
        <begin position="245"/>
        <end position="280"/>
    </location>
</feature>
<dbReference type="EMBL" id="BQNB010018443">
    <property type="protein sequence ID" value="GJT74461.1"/>
    <property type="molecule type" value="Genomic_DNA"/>
</dbReference>
<keyword evidence="5" id="KW-0378">Hydrolase</keyword>
<dbReference type="GO" id="GO:0003964">
    <property type="term" value="F:RNA-directed DNA polymerase activity"/>
    <property type="evidence" value="ECO:0007669"/>
    <property type="project" value="UniProtKB-KW"/>
</dbReference>
<sequence>MSTSSSTQAVSSDVAELKDMVRALILDRKNQTPASAPYKRLLNKTSDQVRSLNDRCYREDVFVNVGKFQFPADFVVVDFEPDPRVPLILGRCFLKTSHALIDVYEGEITLRVGKEAITFNLDQTSRYTADYNHMTTCGKAALLKVLKSTSEAIDWNSRYKGCLTQNFVSQNLMEEGLRNHLCKVRGRGCRYTVVPKKEAYNFITNDEDELIPTHLVTGWRRLRNWGSLGQRKTSIFNLTYASKDYERSKSIVYTDHSAIKYLFAKKDAKARLMRWILLLKNLTLMFETKKEAENLAAGSFFQDWKILTKIKCENKEKMKYIFLSKPLDLLL</sequence>
<accession>A0ABQ5GFG6</accession>
<evidence type="ECO:0000256" key="4">
    <source>
        <dbReference type="ARBA" id="ARBA00022759"/>
    </source>
</evidence>
<keyword evidence="1" id="KW-0808">Transferase</keyword>
<dbReference type="Proteomes" id="UP001151760">
    <property type="component" value="Unassembled WGS sequence"/>
</dbReference>
<evidence type="ECO:0000313" key="9">
    <source>
        <dbReference type="Proteomes" id="UP001151760"/>
    </source>
</evidence>
<proteinExistence type="predicted"/>